<evidence type="ECO:0000256" key="2">
    <source>
        <dbReference type="SAM" id="Phobius"/>
    </source>
</evidence>
<keyword evidence="2" id="KW-1133">Transmembrane helix</keyword>
<sequence length="561" mass="59993">MELSFVVNAVRRYWWIFVACLVLGAIPGLLLTEEGTPQYESLGTILVSPPSESLFQVSFTNDPDRYVVSQLSILRSEALADRVATRVSDELERDVSTFEVASGLTVQHSSRTDIVDLRVSTPDPELSRLVVDAYIDLYFTSLRDQVDDSQQPEIDQLDEQIATLRAQLDAIDGEIEAVMLPYVQREPDAETGAVPPIPTLETVAPSLASARTLVTNEINQVLAAKNELELSGRLRVTSQVVQRATLPAAPIIESNRLLVAAGLAAGGLLGLIAAVVVARLSRTALDENQVGELLGATVVGELPHARAVGKNRRAPVEHLPERLVPFVDALCVRAEANAKVGEALTVVVVGLERGSGTTTLAGAMANRYAANGSQVVLIDADPRDPELSRLFSAGSSGIPGLLATAGTDNGLPRRNREGLRIDPYSPTAMRGLRVVGIGDKGTATGLRRQNVPDVIDITRRSAHVVVFDGGPLMDAASSVQLTQLVDAVVLAIPTRRLYTRTLQVVATRLRSRRGELLPVWVPATRRRGARGRNAGPVPAAPVGLVGEPDIDTGVDTRTPAL</sequence>
<feature type="transmembrane region" description="Helical" evidence="2">
    <location>
        <begin position="12"/>
        <end position="31"/>
    </location>
</feature>
<proteinExistence type="predicted"/>
<dbReference type="PANTHER" id="PTHR32309">
    <property type="entry name" value="TYROSINE-PROTEIN KINASE"/>
    <property type="match status" value="1"/>
</dbReference>
<gene>
    <name evidence="3" type="ORF">UFOPK1493_02996</name>
</gene>
<keyword evidence="2" id="KW-0472">Membrane</keyword>
<evidence type="ECO:0000256" key="1">
    <source>
        <dbReference type="SAM" id="MobiDB-lite"/>
    </source>
</evidence>
<feature type="region of interest" description="Disordered" evidence="1">
    <location>
        <begin position="528"/>
        <end position="561"/>
    </location>
</feature>
<reference evidence="3" key="1">
    <citation type="submission" date="2020-05" db="EMBL/GenBank/DDBJ databases">
        <authorList>
            <person name="Chiriac C."/>
            <person name="Salcher M."/>
            <person name="Ghai R."/>
            <person name="Kavagutti S V."/>
        </authorList>
    </citation>
    <scope>NUCLEOTIDE SEQUENCE</scope>
</reference>
<dbReference type="InterPro" id="IPR027417">
    <property type="entry name" value="P-loop_NTPase"/>
</dbReference>
<keyword evidence="2" id="KW-0812">Transmembrane</keyword>
<dbReference type="AlphaFoldDB" id="A0A6J6EXH7"/>
<dbReference type="PANTHER" id="PTHR32309:SF13">
    <property type="entry name" value="FERRIC ENTEROBACTIN TRANSPORT PROTEIN FEPE"/>
    <property type="match status" value="1"/>
</dbReference>
<dbReference type="EMBL" id="CAEZSR010000146">
    <property type="protein sequence ID" value="CAB4580039.1"/>
    <property type="molecule type" value="Genomic_DNA"/>
</dbReference>
<evidence type="ECO:0000313" key="3">
    <source>
        <dbReference type="EMBL" id="CAB4580039.1"/>
    </source>
</evidence>
<dbReference type="InterPro" id="IPR050445">
    <property type="entry name" value="Bact_polysacc_biosynth/exp"/>
</dbReference>
<organism evidence="3">
    <name type="scientific">freshwater metagenome</name>
    <dbReference type="NCBI Taxonomy" id="449393"/>
    <lineage>
        <taxon>unclassified sequences</taxon>
        <taxon>metagenomes</taxon>
        <taxon>ecological metagenomes</taxon>
    </lineage>
</organism>
<accession>A0A6J6EXH7</accession>
<name>A0A6J6EXH7_9ZZZZ</name>
<dbReference type="Gene3D" id="3.40.50.300">
    <property type="entry name" value="P-loop containing nucleotide triphosphate hydrolases"/>
    <property type="match status" value="1"/>
</dbReference>
<feature type="compositionally biased region" description="Low complexity" evidence="1">
    <location>
        <begin position="531"/>
        <end position="547"/>
    </location>
</feature>
<feature type="region of interest" description="Disordered" evidence="1">
    <location>
        <begin position="403"/>
        <end position="422"/>
    </location>
</feature>
<dbReference type="SUPFAM" id="SSF52540">
    <property type="entry name" value="P-loop containing nucleoside triphosphate hydrolases"/>
    <property type="match status" value="1"/>
</dbReference>
<protein>
    <submittedName>
        <fullName evidence="3">Unannotated protein</fullName>
    </submittedName>
</protein>